<dbReference type="Proteomes" id="UP001066276">
    <property type="component" value="Chromosome 1_2"/>
</dbReference>
<dbReference type="AlphaFoldDB" id="A0AAV7VWA0"/>
<dbReference type="EMBL" id="JANPWB010000002">
    <property type="protein sequence ID" value="KAJ1204927.1"/>
    <property type="molecule type" value="Genomic_DNA"/>
</dbReference>
<gene>
    <name evidence="1" type="ORF">NDU88_000362</name>
</gene>
<comment type="caution">
    <text evidence="1">The sequence shown here is derived from an EMBL/GenBank/DDBJ whole genome shotgun (WGS) entry which is preliminary data.</text>
</comment>
<evidence type="ECO:0000313" key="1">
    <source>
        <dbReference type="EMBL" id="KAJ1204927.1"/>
    </source>
</evidence>
<proteinExistence type="predicted"/>
<sequence>MSVTAVAARAEVFDPSPDLYAAQFGDGGVGDGGVPGTSADFDGVLGEADWERNYEDEEQKEGKFESRRMALEWART</sequence>
<keyword evidence="2" id="KW-1185">Reference proteome</keyword>
<reference evidence="1" key="1">
    <citation type="journal article" date="2022" name="bioRxiv">
        <title>Sequencing and chromosome-scale assembly of the giantPleurodeles waltlgenome.</title>
        <authorList>
            <person name="Brown T."/>
            <person name="Elewa A."/>
            <person name="Iarovenko S."/>
            <person name="Subramanian E."/>
            <person name="Araus A.J."/>
            <person name="Petzold A."/>
            <person name="Susuki M."/>
            <person name="Suzuki K.-i.T."/>
            <person name="Hayashi T."/>
            <person name="Toyoda A."/>
            <person name="Oliveira C."/>
            <person name="Osipova E."/>
            <person name="Leigh N.D."/>
            <person name="Simon A."/>
            <person name="Yun M.H."/>
        </authorList>
    </citation>
    <scope>NUCLEOTIDE SEQUENCE</scope>
    <source>
        <strain evidence="1">20211129_DDA</strain>
        <tissue evidence="1">Liver</tissue>
    </source>
</reference>
<protein>
    <submittedName>
        <fullName evidence="1">Uncharacterized protein</fullName>
    </submittedName>
</protein>
<name>A0AAV7VWA0_PLEWA</name>
<organism evidence="1 2">
    <name type="scientific">Pleurodeles waltl</name>
    <name type="common">Iberian ribbed newt</name>
    <dbReference type="NCBI Taxonomy" id="8319"/>
    <lineage>
        <taxon>Eukaryota</taxon>
        <taxon>Metazoa</taxon>
        <taxon>Chordata</taxon>
        <taxon>Craniata</taxon>
        <taxon>Vertebrata</taxon>
        <taxon>Euteleostomi</taxon>
        <taxon>Amphibia</taxon>
        <taxon>Batrachia</taxon>
        <taxon>Caudata</taxon>
        <taxon>Salamandroidea</taxon>
        <taxon>Salamandridae</taxon>
        <taxon>Pleurodelinae</taxon>
        <taxon>Pleurodeles</taxon>
    </lineage>
</organism>
<evidence type="ECO:0000313" key="2">
    <source>
        <dbReference type="Proteomes" id="UP001066276"/>
    </source>
</evidence>
<accession>A0AAV7VWA0</accession>